<dbReference type="InterPro" id="IPR050509">
    <property type="entry name" value="CoA-transferase_III"/>
</dbReference>
<sequence length="361" mass="38473">MAGPLDGVRVVELAGIGPGPLACMILADLGAEVIRVERAGSAAGHADQTLRGRRLFTANLKDPEDVSRVLDLVADADVLVEGFRPGVAERLGVGPDECARRNPRLVYARMTGWGQEGPLADTAGHDINYLSLTGILENIGRAGERPVPPLNMVADYGGGTMFLLLGVVSALLERERSGRGQVVDAAMCDGASLLSTLMWSLRGAGEWSDQRGSNLLDGSKPYYDTYLCADGRSMAVGCIEPQFFALMLERLGLDPAGLPAQDDEDRHDELRATLTAAFASRPMAEWAEAFDGSDACVTPVLTYSEALTHPHMSARGIFTRIDGVDQPSPAPRFSRTPCAEPRPPRTVDGVPRWSTASGTTA</sequence>
<evidence type="ECO:0000256" key="1">
    <source>
        <dbReference type="SAM" id="MobiDB-lite"/>
    </source>
</evidence>
<gene>
    <name evidence="2" type="primary">mcr</name>
    <name evidence="2" type="ORF">GCM10023147_01920</name>
</gene>
<feature type="region of interest" description="Disordered" evidence="1">
    <location>
        <begin position="323"/>
        <end position="361"/>
    </location>
</feature>
<evidence type="ECO:0000313" key="2">
    <source>
        <dbReference type="EMBL" id="GAA4383142.1"/>
    </source>
</evidence>
<dbReference type="InterPro" id="IPR023606">
    <property type="entry name" value="CoA-Trfase_III_dom_1_sf"/>
</dbReference>
<keyword evidence="3" id="KW-1185">Reference proteome</keyword>
<dbReference type="PANTHER" id="PTHR48228">
    <property type="entry name" value="SUCCINYL-COA--D-CITRAMALATE COA-TRANSFERASE"/>
    <property type="match status" value="1"/>
</dbReference>
<dbReference type="Pfam" id="PF02515">
    <property type="entry name" value="CoA_transf_3"/>
    <property type="match status" value="1"/>
</dbReference>
<dbReference type="Gene3D" id="3.30.1540.10">
    <property type="entry name" value="formyl-coa transferase, domain 3"/>
    <property type="match status" value="1"/>
</dbReference>
<name>A0ABP8J175_9ACTN</name>
<dbReference type="RefSeq" id="WP_344989585.1">
    <property type="nucleotide sequence ID" value="NZ_BAABFR010000002.1"/>
</dbReference>
<accession>A0ABP8J175</accession>
<proteinExistence type="predicted"/>
<organism evidence="2 3">
    <name type="scientific">Tsukamurella soli</name>
    <dbReference type="NCBI Taxonomy" id="644556"/>
    <lineage>
        <taxon>Bacteria</taxon>
        <taxon>Bacillati</taxon>
        <taxon>Actinomycetota</taxon>
        <taxon>Actinomycetes</taxon>
        <taxon>Mycobacteriales</taxon>
        <taxon>Tsukamurellaceae</taxon>
        <taxon>Tsukamurella</taxon>
    </lineage>
</organism>
<evidence type="ECO:0000313" key="3">
    <source>
        <dbReference type="Proteomes" id="UP001500635"/>
    </source>
</evidence>
<dbReference type="PANTHER" id="PTHR48228:SF5">
    <property type="entry name" value="ALPHA-METHYLACYL-COA RACEMASE"/>
    <property type="match status" value="1"/>
</dbReference>
<dbReference type="EMBL" id="BAABFR010000002">
    <property type="protein sequence ID" value="GAA4383142.1"/>
    <property type="molecule type" value="Genomic_DNA"/>
</dbReference>
<dbReference type="Proteomes" id="UP001500635">
    <property type="component" value="Unassembled WGS sequence"/>
</dbReference>
<comment type="caution">
    <text evidence="2">The sequence shown here is derived from an EMBL/GenBank/DDBJ whole genome shotgun (WGS) entry which is preliminary data.</text>
</comment>
<dbReference type="InterPro" id="IPR003673">
    <property type="entry name" value="CoA-Trfase_fam_III"/>
</dbReference>
<reference evidence="3" key="1">
    <citation type="journal article" date="2019" name="Int. J. Syst. Evol. Microbiol.">
        <title>The Global Catalogue of Microorganisms (GCM) 10K type strain sequencing project: providing services to taxonomists for standard genome sequencing and annotation.</title>
        <authorList>
            <consortium name="The Broad Institute Genomics Platform"/>
            <consortium name="The Broad Institute Genome Sequencing Center for Infectious Disease"/>
            <person name="Wu L."/>
            <person name="Ma J."/>
        </authorList>
    </citation>
    <scope>NUCLEOTIDE SEQUENCE [LARGE SCALE GENOMIC DNA]</scope>
    <source>
        <strain evidence="3">JCM 17688</strain>
    </source>
</reference>
<dbReference type="InterPro" id="IPR044855">
    <property type="entry name" value="CoA-Trfase_III_dom3_sf"/>
</dbReference>
<dbReference type="Gene3D" id="3.40.50.10540">
    <property type="entry name" value="Crotonobetainyl-coa:carnitine coa-transferase, domain 1"/>
    <property type="match status" value="1"/>
</dbReference>
<dbReference type="SUPFAM" id="SSF89796">
    <property type="entry name" value="CoA-transferase family III (CaiB/BaiF)"/>
    <property type="match status" value="1"/>
</dbReference>
<protein>
    <submittedName>
        <fullName evidence="2">Alpha-methylacyl-CoA racemase</fullName>
    </submittedName>
</protein>